<dbReference type="AlphaFoldDB" id="A0A8D8MC63"/>
<dbReference type="EMBL" id="HBUF01050817">
    <property type="protein sequence ID" value="CAG6621708.1"/>
    <property type="molecule type" value="Transcribed_RNA"/>
</dbReference>
<reference evidence="1" key="1">
    <citation type="submission" date="2021-05" db="EMBL/GenBank/DDBJ databases">
        <authorList>
            <person name="Alioto T."/>
            <person name="Alioto T."/>
            <person name="Gomez Garrido J."/>
        </authorList>
    </citation>
    <scope>NUCLEOTIDE SEQUENCE</scope>
</reference>
<evidence type="ECO:0000313" key="1">
    <source>
        <dbReference type="EMBL" id="CAG6621708.1"/>
    </source>
</evidence>
<accession>A0A8D8MC63</accession>
<name>A0A8D8MC63_9HEMI</name>
<sequence>MSFSDSSNPRHIPYLLMGSLAPFLRLLLVELFSMFDNSDEFGWCCFNTFSNFLSIICDSVLDLIGRIVLLGKDDGALGYTLTVAEHPFCVELNSLSGEYL</sequence>
<organism evidence="1">
    <name type="scientific">Cacopsylla melanoneura</name>
    <dbReference type="NCBI Taxonomy" id="428564"/>
    <lineage>
        <taxon>Eukaryota</taxon>
        <taxon>Metazoa</taxon>
        <taxon>Ecdysozoa</taxon>
        <taxon>Arthropoda</taxon>
        <taxon>Hexapoda</taxon>
        <taxon>Insecta</taxon>
        <taxon>Pterygota</taxon>
        <taxon>Neoptera</taxon>
        <taxon>Paraneoptera</taxon>
        <taxon>Hemiptera</taxon>
        <taxon>Sternorrhyncha</taxon>
        <taxon>Psylloidea</taxon>
        <taxon>Psyllidae</taxon>
        <taxon>Psyllinae</taxon>
        <taxon>Cacopsylla</taxon>
    </lineage>
</organism>
<dbReference type="EMBL" id="HBUF01050815">
    <property type="protein sequence ID" value="CAG6621706.1"/>
    <property type="molecule type" value="Transcribed_RNA"/>
</dbReference>
<proteinExistence type="predicted"/>
<protein>
    <submittedName>
        <fullName evidence="1">Uncharacterized protein</fullName>
    </submittedName>
</protein>
<dbReference type="EMBL" id="HBUF01050816">
    <property type="protein sequence ID" value="CAG6621707.1"/>
    <property type="molecule type" value="Transcribed_RNA"/>
</dbReference>